<organism evidence="1 2">
    <name type="scientific">Desulfosalsimonas propionicica</name>
    <dbReference type="NCBI Taxonomy" id="332175"/>
    <lineage>
        <taxon>Bacteria</taxon>
        <taxon>Pseudomonadati</taxon>
        <taxon>Thermodesulfobacteriota</taxon>
        <taxon>Desulfobacteria</taxon>
        <taxon>Desulfobacterales</taxon>
        <taxon>Desulfosalsimonadaceae</taxon>
        <taxon>Desulfosalsimonas</taxon>
    </lineage>
</organism>
<evidence type="ECO:0000313" key="1">
    <source>
        <dbReference type="EMBL" id="MBA2882342.1"/>
    </source>
</evidence>
<dbReference type="AlphaFoldDB" id="A0A7W0CB02"/>
<name>A0A7W0CB02_9BACT</name>
<accession>A0A7W0CB02</accession>
<comment type="caution">
    <text evidence="1">The sequence shown here is derived from an EMBL/GenBank/DDBJ whole genome shotgun (WGS) entry which is preliminary data.</text>
</comment>
<dbReference type="GO" id="GO:0003677">
    <property type="term" value="F:DNA binding"/>
    <property type="evidence" value="ECO:0007669"/>
    <property type="project" value="UniProtKB-KW"/>
</dbReference>
<keyword evidence="2" id="KW-1185">Reference proteome</keyword>
<dbReference type="EMBL" id="JACDUS010000008">
    <property type="protein sequence ID" value="MBA2882342.1"/>
    <property type="molecule type" value="Genomic_DNA"/>
</dbReference>
<proteinExistence type="predicted"/>
<protein>
    <submittedName>
        <fullName evidence="1">DNA-binding NtrC family response regulator</fullName>
    </submittedName>
</protein>
<keyword evidence="1" id="KW-0238">DNA-binding</keyword>
<gene>
    <name evidence="1" type="ORF">HNR65_002684</name>
</gene>
<dbReference type="Proteomes" id="UP000525298">
    <property type="component" value="Unassembled WGS sequence"/>
</dbReference>
<reference evidence="1 2" key="1">
    <citation type="submission" date="2020-07" db="EMBL/GenBank/DDBJ databases">
        <title>Genomic Encyclopedia of Type Strains, Phase IV (KMG-IV): sequencing the most valuable type-strain genomes for metagenomic binning, comparative biology and taxonomic classification.</title>
        <authorList>
            <person name="Goeker M."/>
        </authorList>
    </citation>
    <scope>NUCLEOTIDE SEQUENCE [LARGE SCALE GENOMIC DNA]</scope>
    <source>
        <strain evidence="1 2">DSM 17721</strain>
    </source>
</reference>
<sequence>MKKILIVCSGSREEKTISSELKEDGYDVQLIGVEKHDFNSLDLSRFNLAVISLHPDIAATWNAYLDFRQQFPDFPALVYMGHHGVDRLKSAIKNVLIKKSIANRLSGISSEGGTSYS</sequence>
<evidence type="ECO:0000313" key="2">
    <source>
        <dbReference type="Proteomes" id="UP000525298"/>
    </source>
</evidence>
<dbReference type="RefSeq" id="WP_181551977.1">
    <property type="nucleotide sequence ID" value="NZ_JACDUS010000008.1"/>
</dbReference>